<evidence type="ECO:0008006" key="3">
    <source>
        <dbReference type="Google" id="ProtNLM"/>
    </source>
</evidence>
<proteinExistence type="predicted"/>
<accession>A0A2M8ET64</accession>
<evidence type="ECO:0000313" key="1">
    <source>
        <dbReference type="EMBL" id="PJC28313.1"/>
    </source>
</evidence>
<comment type="caution">
    <text evidence="1">The sequence shown here is derived from an EMBL/GenBank/DDBJ whole genome shotgun (WGS) entry which is preliminary data.</text>
</comment>
<protein>
    <recommendedName>
        <fullName evidence="3">DUF4015 domain-containing protein</fullName>
    </recommendedName>
</protein>
<reference evidence="2" key="1">
    <citation type="submission" date="2017-09" db="EMBL/GenBank/DDBJ databases">
        <title>Depth-based differentiation of microbial function through sediment-hosted aquifers and enrichment of novel symbionts in the deep terrestrial subsurface.</title>
        <authorList>
            <person name="Probst A.J."/>
            <person name="Ladd B."/>
            <person name="Jarett J.K."/>
            <person name="Geller-Mcgrath D.E."/>
            <person name="Sieber C.M.K."/>
            <person name="Emerson J.B."/>
            <person name="Anantharaman K."/>
            <person name="Thomas B.C."/>
            <person name="Malmstrom R."/>
            <person name="Stieglmeier M."/>
            <person name="Klingl A."/>
            <person name="Woyke T."/>
            <person name="Ryan C.M."/>
            <person name="Banfield J.F."/>
        </authorList>
    </citation>
    <scope>NUCLEOTIDE SEQUENCE [LARGE SCALE GENOMIC DNA]</scope>
</reference>
<organism evidence="1 2">
    <name type="scientific">Candidatus Shapirobacteria bacterium CG_4_9_14_0_2_um_filter_39_11</name>
    <dbReference type="NCBI Taxonomy" id="1974478"/>
    <lineage>
        <taxon>Bacteria</taxon>
        <taxon>Candidatus Shapironibacteriota</taxon>
    </lineage>
</organism>
<dbReference type="Proteomes" id="UP000229816">
    <property type="component" value="Unassembled WGS sequence"/>
</dbReference>
<gene>
    <name evidence="1" type="ORF">CO054_00820</name>
</gene>
<dbReference type="EMBL" id="PFSF01000017">
    <property type="protein sequence ID" value="PJC28313.1"/>
    <property type="molecule type" value="Genomic_DNA"/>
</dbReference>
<dbReference type="AlphaFoldDB" id="A0A2M8ET64"/>
<name>A0A2M8ET64_9BACT</name>
<sequence length="236" mass="27371">MNKLNRNRWQVLEKTGIKLSISVNAFDYGCPLNPKAKEKLFERIKKVLAFNSTEIWLDHFRFDGHWEAIKENRIPGIHQECQWCRGQERVKALVDIAQEVKKMLPKGVSLGYFAVPYKETEVPELVSGLGQDHGQLAETFDLLSPMLYHRMIKKPVKYIHDYVVWLKEKTQKPILPIIQIKDMPDELPDKLSEEEITAAFKEAARPPSIGVAFFCWDHAIEKGKSELIKKLFKQRG</sequence>
<evidence type="ECO:0000313" key="2">
    <source>
        <dbReference type="Proteomes" id="UP000229816"/>
    </source>
</evidence>